<dbReference type="Pfam" id="PF13174">
    <property type="entry name" value="TPR_6"/>
    <property type="match status" value="1"/>
</dbReference>
<dbReference type="GO" id="GO:0043093">
    <property type="term" value="P:FtsZ-dependent cytokinesis"/>
    <property type="evidence" value="ECO:0007669"/>
    <property type="project" value="UniProtKB-UniRule"/>
</dbReference>
<keyword evidence="1" id="KW-0732">Signal</keyword>
<dbReference type="SUPFAM" id="SSF48452">
    <property type="entry name" value="TPR-like"/>
    <property type="match status" value="1"/>
</dbReference>
<dbReference type="Proteomes" id="UP000824107">
    <property type="component" value="Unassembled WGS sequence"/>
</dbReference>
<reference evidence="2" key="2">
    <citation type="journal article" date="2021" name="PeerJ">
        <title>Extensive microbial diversity within the chicken gut microbiome revealed by metagenomics and culture.</title>
        <authorList>
            <person name="Gilroy R."/>
            <person name="Ravi A."/>
            <person name="Getino M."/>
            <person name="Pursley I."/>
            <person name="Horton D.L."/>
            <person name="Alikhan N.F."/>
            <person name="Baker D."/>
            <person name="Gharbi K."/>
            <person name="Hall N."/>
            <person name="Watson M."/>
            <person name="Adriaenssens E.M."/>
            <person name="Foster-Nyarko E."/>
            <person name="Jarju S."/>
            <person name="Secka A."/>
            <person name="Antonio M."/>
            <person name="Oren A."/>
            <person name="Chaudhuri R.R."/>
            <person name="La Ragione R."/>
            <person name="Hildebrand F."/>
            <person name="Pallen M.J."/>
        </authorList>
    </citation>
    <scope>NUCLEOTIDE SEQUENCE</scope>
    <source>
        <strain evidence="2">ChiW3-316</strain>
    </source>
</reference>
<protein>
    <recommendedName>
        <fullName evidence="1">Cell division coordinator CpoB</fullName>
    </recommendedName>
</protein>
<organism evidence="2 3">
    <name type="scientific">Candidatus Scatocola faecipullorum</name>
    <dbReference type="NCBI Taxonomy" id="2840917"/>
    <lineage>
        <taxon>Bacteria</taxon>
        <taxon>Pseudomonadati</taxon>
        <taxon>Pseudomonadota</taxon>
        <taxon>Alphaproteobacteria</taxon>
        <taxon>Rhodospirillales</taxon>
        <taxon>Rhodospirillaceae</taxon>
        <taxon>Rhodospirillaceae incertae sedis</taxon>
        <taxon>Candidatus Scatocola</taxon>
    </lineage>
</organism>
<dbReference type="Gene3D" id="1.25.40.10">
    <property type="entry name" value="Tetratricopeptide repeat domain"/>
    <property type="match status" value="1"/>
</dbReference>
<dbReference type="SUPFAM" id="SSF58100">
    <property type="entry name" value="Bacterial hemolysins"/>
    <property type="match status" value="1"/>
</dbReference>
<feature type="chain" id="PRO_5039774673" description="Cell division coordinator CpoB" evidence="1">
    <location>
        <begin position="23"/>
        <end position="280"/>
    </location>
</feature>
<dbReference type="InterPro" id="IPR011990">
    <property type="entry name" value="TPR-like_helical_dom_sf"/>
</dbReference>
<comment type="similarity">
    <text evidence="1">Belongs to the CpoB family.</text>
</comment>
<dbReference type="GO" id="GO:0030288">
    <property type="term" value="C:outer membrane-bounded periplasmic space"/>
    <property type="evidence" value="ECO:0007669"/>
    <property type="project" value="UniProtKB-UniRule"/>
</dbReference>
<dbReference type="InterPro" id="IPR019734">
    <property type="entry name" value="TPR_rpt"/>
</dbReference>
<sequence precursor="true">MNKLKFSGLILSLWLAAPQVQAAGGYAYQTDVDNLREDLEVLQRQMYREQSNVPAGKSSDILVRMSDFEEQMRNMNGKIEELEYKIKTLNDRLDMVNKDVDVRIKMIEGKPINGGAGTKAKTAKFDAPKAENAPKSLVGDSIKGGDLAPVEGQDVNKIYQEGLEAFNAGNTAKAEQNFNLILDRFSTDKLAANAQYWLGEVYYSQKNYAKAAVAFGKGYEKYKDGAKGAESLYKLGMSMNQLNKKTEACTALTNVAEEFPKADKSLLAKAKAEADKLKCK</sequence>
<dbReference type="InterPro" id="IPR014162">
    <property type="entry name" value="CpoB_C"/>
</dbReference>
<keyword evidence="1" id="KW-0132">Cell division</keyword>
<dbReference type="InterPro" id="IPR034706">
    <property type="entry name" value="CpoB"/>
</dbReference>
<reference evidence="2" key="1">
    <citation type="submission" date="2020-10" db="EMBL/GenBank/DDBJ databases">
        <authorList>
            <person name="Gilroy R."/>
        </authorList>
    </citation>
    <scope>NUCLEOTIDE SEQUENCE</scope>
    <source>
        <strain evidence="2">ChiW3-316</strain>
    </source>
</reference>
<dbReference type="EMBL" id="DVNC01000042">
    <property type="protein sequence ID" value="HIU53713.1"/>
    <property type="molecule type" value="Genomic_DNA"/>
</dbReference>
<evidence type="ECO:0000313" key="3">
    <source>
        <dbReference type="Proteomes" id="UP000824107"/>
    </source>
</evidence>
<keyword evidence="1" id="KW-0574">Periplasm</keyword>
<dbReference type="NCBIfam" id="TIGR02795">
    <property type="entry name" value="tol_pal_ybgF"/>
    <property type="match status" value="1"/>
</dbReference>
<comment type="function">
    <text evidence="1">Mediates coordination of peptidoglycan synthesis and outer membrane constriction during cell division.</text>
</comment>
<feature type="coiled-coil region" evidence="1">
    <location>
        <begin position="32"/>
        <end position="99"/>
    </location>
</feature>
<accession>A0A9D1M4F5</accession>
<comment type="caution">
    <text evidence="2">The sequence shown here is derived from an EMBL/GenBank/DDBJ whole genome shotgun (WGS) entry which is preliminary data.</text>
</comment>
<name>A0A9D1M4F5_9PROT</name>
<comment type="subcellular location">
    <subcellularLocation>
        <location evidence="1">Periplasm</location>
    </subcellularLocation>
</comment>
<proteinExistence type="inferred from homology"/>
<dbReference type="Pfam" id="PF13432">
    <property type="entry name" value="TPR_16"/>
    <property type="match status" value="1"/>
</dbReference>
<evidence type="ECO:0000256" key="1">
    <source>
        <dbReference type="HAMAP-Rule" id="MF_02066"/>
    </source>
</evidence>
<keyword evidence="1" id="KW-0175">Coiled coil</keyword>
<gene>
    <name evidence="2" type="primary">ybgF</name>
    <name evidence="1" type="synonym">cpoB</name>
    <name evidence="2" type="ORF">IAD20_06500</name>
</gene>
<dbReference type="HAMAP" id="MF_02066">
    <property type="entry name" value="CpoB"/>
    <property type="match status" value="1"/>
</dbReference>
<feature type="signal peptide" evidence="1">
    <location>
        <begin position="1"/>
        <end position="22"/>
    </location>
</feature>
<dbReference type="AlphaFoldDB" id="A0A9D1M4F5"/>
<keyword evidence="1" id="KW-0131">Cell cycle</keyword>
<evidence type="ECO:0000313" key="2">
    <source>
        <dbReference type="EMBL" id="HIU53713.1"/>
    </source>
</evidence>